<dbReference type="PANTHER" id="PTHR47961:SF6">
    <property type="entry name" value="DNA-DIRECTED DNA POLYMERASE"/>
    <property type="match status" value="1"/>
</dbReference>
<dbReference type="InterPro" id="IPR014001">
    <property type="entry name" value="Helicase_ATP-bd"/>
</dbReference>
<evidence type="ECO:0000256" key="1">
    <source>
        <dbReference type="ARBA" id="ARBA00022741"/>
    </source>
</evidence>
<feature type="non-terminal residue" evidence="6">
    <location>
        <position position="83"/>
    </location>
</feature>
<keyword evidence="4" id="KW-0067">ATP-binding</keyword>
<dbReference type="InterPro" id="IPR050474">
    <property type="entry name" value="Hel308_SKI2-like"/>
</dbReference>
<proteinExistence type="predicted"/>
<keyword evidence="3" id="KW-0347">Helicase</keyword>
<evidence type="ECO:0000256" key="4">
    <source>
        <dbReference type="ARBA" id="ARBA00022840"/>
    </source>
</evidence>
<dbReference type="PROSITE" id="PS51192">
    <property type="entry name" value="HELICASE_ATP_BIND_1"/>
    <property type="match status" value="1"/>
</dbReference>
<protein>
    <recommendedName>
        <fullName evidence="5">Helicase ATP-binding domain-containing protein</fullName>
    </recommendedName>
</protein>
<dbReference type="GO" id="GO:0005524">
    <property type="term" value="F:ATP binding"/>
    <property type="evidence" value="ECO:0007669"/>
    <property type="project" value="UniProtKB-KW"/>
</dbReference>
<dbReference type="EMBL" id="UINC01175941">
    <property type="protein sequence ID" value="SVD82839.1"/>
    <property type="molecule type" value="Genomic_DNA"/>
</dbReference>
<keyword evidence="1" id="KW-0547">Nucleotide-binding</keyword>
<evidence type="ECO:0000256" key="3">
    <source>
        <dbReference type="ARBA" id="ARBA00022806"/>
    </source>
</evidence>
<dbReference type="GO" id="GO:0003676">
    <property type="term" value="F:nucleic acid binding"/>
    <property type="evidence" value="ECO:0007669"/>
    <property type="project" value="InterPro"/>
</dbReference>
<evidence type="ECO:0000313" key="6">
    <source>
        <dbReference type="EMBL" id="SVD82839.1"/>
    </source>
</evidence>
<sequence>MLAAISHLSKNKSKVIYLTPLRALASEKFEEFKKLEKINGSKIKVAISTGDSNSTDNKLDDADVIILTNETMDAMMTFQKSWI</sequence>
<dbReference type="GO" id="GO:0016787">
    <property type="term" value="F:hydrolase activity"/>
    <property type="evidence" value="ECO:0007669"/>
    <property type="project" value="UniProtKB-KW"/>
</dbReference>
<dbReference type="GO" id="GO:0004386">
    <property type="term" value="F:helicase activity"/>
    <property type="evidence" value="ECO:0007669"/>
    <property type="project" value="UniProtKB-KW"/>
</dbReference>
<reference evidence="6" key="1">
    <citation type="submission" date="2018-05" db="EMBL/GenBank/DDBJ databases">
        <authorList>
            <person name="Lanie J.A."/>
            <person name="Ng W.-L."/>
            <person name="Kazmierczak K.M."/>
            <person name="Andrzejewski T.M."/>
            <person name="Davidsen T.M."/>
            <person name="Wayne K.J."/>
            <person name="Tettelin H."/>
            <person name="Glass J.I."/>
            <person name="Rusch D."/>
            <person name="Podicherti R."/>
            <person name="Tsui H.-C.T."/>
            <person name="Winkler M.E."/>
        </authorList>
    </citation>
    <scope>NUCLEOTIDE SEQUENCE</scope>
</reference>
<accession>A0A382YIM2</accession>
<name>A0A382YIM2_9ZZZZ</name>
<dbReference type="SUPFAM" id="SSF52540">
    <property type="entry name" value="P-loop containing nucleoside triphosphate hydrolases"/>
    <property type="match status" value="1"/>
</dbReference>
<keyword evidence="2" id="KW-0378">Hydrolase</keyword>
<dbReference type="Gene3D" id="3.40.50.300">
    <property type="entry name" value="P-loop containing nucleotide triphosphate hydrolases"/>
    <property type="match status" value="1"/>
</dbReference>
<dbReference type="InterPro" id="IPR011545">
    <property type="entry name" value="DEAD/DEAH_box_helicase_dom"/>
</dbReference>
<dbReference type="PANTHER" id="PTHR47961">
    <property type="entry name" value="DNA POLYMERASE THETA, PUTATIVE (AFU_ORTHOLOGUE AFUA_1G05260)-RELATED"/>
    <property type="match status" value="1"/>
</dbReference>
<organism evidence="6">
    <name type="scientific">marine metagenome</name>
    <dbReference type="NCBI Taxonomy" id="408172"/>
    <lineage>
        <taxon>unclassified sequences</taxon>
        <taxon>metagenomes</taxon>
        <taxon>ecological metagenomes</taxon>
    </lineage>
</organism>
<evidence type="ECO:0000259" key="5">
    <source>
        <dbReference type="PROSITE" id="PS51192"/>
    </source>
</evidence>
<evidence type="ECO:0000256" key="2">
    <source>
        <dbReference type="ARBA" id="ARBA00022801"/>
    </source>
</evidence>
<feature type="domain" description="Helicase ATP-binding" evidence="5">
    <location>
        <begin position="1"/>
        <end position="83"/>
    </location>
</feature>
<dbReference type="AlphaFoldDB" id="A0A382YIM2"/>
<gene>
    <name evidence="6" type="ORF">METZ01_LOCUS435693</name>
</gene>
<dbReference type="Pfam" id="PF00270">
    <property type="entry name" value="DEAD"/>
    <property type="match status" value="1"/>
</dbReference>
<dbReference type="InterPro" id="IPR027417">
    <property type="entry name" value="P-loop_NTPase"/>
</dbReference>